<dbReference type="Proteomes" id="UP000654123">
    <property type="component" value="Unassembled WGS sequence"/>
</dbReference>
<feature type="transmembrane region" description="Helical" evidence="1">
    <location>
        <begin position="38"/>
        <end position="58"/>
    </location>
</feature>
<keyword evidence="1" id="KW-1133">Transmembrane helix</keyword>
<dbReference type="RefSeq" id="WP_189534627.1">
    <property type="nucleotide sequence ID" value="NZ_BMSV01000006.1"/>
</dbReference>
<protein>
    <submittedName>
        <fullName evidence="2">Uncharacterized protein</fullName>
    </submittedName>
</protein>
<gene>
    <name evidence="2" type="ORF">GCM10010249_33780</name>
</gene>
<dbReference type="AlphaFoldDB" id="A0A918B1Q1"/>
<comment type="caution">
    <text evidence="2">The sequence shown here is derived from an EMBL/GenBank/DDBJ whole genome shotgun (WGS) entry which is preliminary data.</text>
</comment>
<reference evidence="2" key="2">
    <citation type="submission" date="2020-09" db="EMBL/GenBank/DDBJ databases">
        <authorList>
            <person name="Sun Q."/>
            <person name="Ohkuma M."/>
        </authorList>
    </citation>
    <scope>NUCLEOTIDE SEQUENCE</scope>
    <source>
        <strain evidence="2">JCM 4335</strain>
    </source>
</reference>
<evidence type="ECO:0000313" key="2">
    <source>
        <dbReference type="EMBL" id="GGQ12379.1"/>
    </source>
</evidence>
<reference evidence="2" key="1">
    <citation type="journal article" date="2014" name="Int. J. Syst. Evol. Microbiol.">
        <title>Complete genome sequence of Corynebacterium casei LMG S-19264T (=DSM 44701T), isolated from a smear-ripened cheese.</title>
        <authorList>
            <consortium name="US DOE Joint Genome Institute (JGI-PGF)"/>
            <person name="Walter F."/>
            <person name="Albersmeier A."/>
            <person name="Kalinowski J."/>
            <person name="Ruckert C."/>
        </authorList>
    </citation>
    <scope>NUCLEOTIDE SEQUENCE</scope>
    <source>
        <strain evidence="2">JCM 4335</strain>
    </source>
</reference>
<proteinExistence type="predicted"/>
<evidence type="ECO:0000256" key="1">
    <source>
        <dbReference type="SAM" id="Phobius"/>
    </source>
</evidence>
<keyword evidence="1" id="KW-0472">Membrane</keyword>
<dbReference type="EMBL" id="BMSV01000006">
    <property type="protein sequence ID" value="GGQ12379.1"/>
    <property type="molecule type" value="Genomic_DNA"/>
</dbReference>
<accession>A0A918B1Q1</accession>
<sequence length="80" mass="8079">MRNLRRRLALAAHHLATSGETPAYLAVAALVAVASRLLVVAVVVGALALVLLAALATVSPAPTGQGCPLCARTVRKAAGR</sequence>
<keyword evidence="1" id="KW-0812">Transmembrane</keyword>
<keyword evidence="3" id="KW-1185">Reference proteome</keyword>
<name>A0A918B1Q1_9ACTN</name>
<organism evidence="2 3">
    <name type="scientific">Streptomyces roseolilacinus</name>
    <dbReference type="NCBI Taxonomy" id="66904"/>
    <lineage>
        <taxon>Bacteria</taxon>
        <taxon>Bacillati</taxon>
        <taxon>Actinomycetota</taxon>
        <taxon>Actinomycetes</taxon>
        <taxon>Kitasatosporales</taxon>
        <taxon>Streptomycetaceae</taxon>
        <taxon>Streptomyces</taxon>
    </lineage>
</organism>
<evidence type="ECO:0000313" key="3">
    <source>
        <dbReference type="Proteomes" id="UP000654123"/>
    </source>
</evidence>